<accession>A0A2U8E648</accession>
<keyword evidence="15" id="KW-1185">Reference proteome</keyword>
<feature type="domain" description="FeoB-type G" evidence="13">
    <location>
        <begin position="32"/>
        <end position="194"/>
    </location>
</feature>
<feature type="transmembrane region" description="Helical" evidence="12">
    <location>
        <begin position="682"/>
        <end position="700"/>
    </location>
</feature>
<proteinExistence type="inferred from homology"/>
<protein>
    <recommendedName>
        <fullName evidence="9 12">Ferrous iron transport protein B</fullName>
    </recommendedName>
</protein>
<dbReference type="InterPro" id="IPR030389">
    <property type="entry name" value="G_FEOB_dom"/>
</dbReference>
<feature type="binding site" evidence="10">
    <location>
        <begin position="145"/>
        <end position="148"/>
    </location>
    <ligand>
        <name>GTP</name>
        <dbReference type="ChEBI" id="CHEBI:37565"/>
        <label>1</label>
    </ligand>
</feature>
<keyword evidence="7 10" id="KW-0342">GTP-binding</keyword>
<dbReference type="GO" id="GO:0005525">
    <property type="term" value="F:GTP binding"/>
    <property type="evidence" value="ECO:0007669"/>
    <property type="project" value="UniProtKB-KW"/>
</dbReference>
<feature type="transmembrane region" description="Helical" evidence="12">
    <location>
        <begin position="498"/>
        <end position="518"/>
    </location>
</feature>
<gene>
    <name evidence="14" type="primary">feoB</name>
    <name evidence="14" type="ORF">CKA38_12735</name>
</gene>
<dbReference type="Pfam" id="PF07670">
    <property type="entry name" value="Gate"/>
    <property type="match status" value="2"/>
</dbReference>
<dbReference type="Proteomes" id="UP000244896">
    <property type="component" value="Chromosome"/>
</dbReference>
<dbReference type="KEGG" id="elut:CKA38_12735"/>
<evidence type="ECO:0000256" key="7">
    <source>
        <dbReference type="ARBA" id="ARBA00023134"/>
    </source>
</evidence>
<dbReference type="PANTHER" id="PTHR43185">
    <property type="entry name" value="FERROUS IRON TRANSPORT PROTEIN B"/>
    <property type="match status" value="1"/>
</dbReference>
<feature type="transmembrane region" description="Helical" evidence="12">
    <location>
        <begin position="721"/>
        <end position="744"/>
    </location>
</feature>
<evidence type="ECO:0000256" key="12">
    <source>
        <dbReference type="RuleBase" id="RU362098"/>
    </source>
</evidence>
<comment type="similarity">
    <text evidence="12">Belongs to the TRAFAC class TrmE-Era-EngA-EngB-Septin-like GTPase superfamily. FeoB GTPase (TC 9.A.8) family.</text>
</comment>
<keyword evidence="11" id="KW-0460">Magnesium</keyword>
<comment type="function">
    <text evidence="12">Probable transporter of a GTP-driven Fe(2+) uptake system.</text>
</comment>
<keyword evidence="12" id="KW-0406">Ion transport</keyword>
<feature type="binding site" evidence="10">
    <location>
        <begin position="85"/>
        <end position="88"/>
    </location>
    <ligand>
        <name>GTP</name>
        <dbReference type="ChEBI" id="CHEBI:37565"/>
        <label>1</label>
    </ligand>
</feature>
<feature type="transmembrane region" description="Helical" evidence="12">
    <location>
        <begin position="524"/>
        <end position="544"/>
    </location>
</feature>
<keyword evidence="2 12" id="KW-0813">Transport</keyword>
<evidence type="ECO:0000256" key="5">
    <source>
        <dbReference type="ARBA" id="ARBA00022741"/>
    </source>
</evidence>
<dbReference type="OrthoDB" id="9809127at2"/>
<evidence type="ECO:0000256" key="3">
    <source>
        <dbReference type="ARBA" id="ARBA00022475"/>
    </source>
</evidence>
<feature type="binding site" evidence="11">
    <location>
        <position position="53"/>
    </location>
    <ligand>
        <name>Mg(2+)</name>
        <dbReference type="ChEBI" id="CHEBI:18420"/>
        <label>2</label>
    </ligand>
</feature>
<keyword evidence="6 12" id="KW-1133">Transmembrane helix</keyword>
<reference evidence="14 15" key="1">
    <citation type="journal article" date="2018" name="Syst. Appl. Microbiol.">
        <title>Ereboglobus luteus gen. nov. sp. nov. from cockroach guts, and new insights into the oxygen relationship of the genera Opitutus and Didymococcus (Verrucomicrobia: Opitutaceae).</title>
        <authorList>
            <person name="Tegtmeier D."/>
            <person name="Belitz A."/>
            <person name="Radek R."/>
            <person name="Heimerl T."/>
            <person name="Brune A."/>
        </authorList>
    </citation>
    <scope>NUCLEOTIDE SEQUENCE [LARGE SCALE GENOMIC DNA]</scope>
    <source>
        <strain evidence="14 15">Ho45</strain>
    </source>
</reference>
<dbReference type="GO" id="GO:0005886">
    <property type="term" value="C:plasma membrane"/>
    <property type="evidence" value="ECO:0007669"/>
    <property type="project" value="UniProtKB-SubCell"/>
</dbReference>
<evidence type="ECO:0000313" key="14">
    <source>
        <dbReference type="EMBL" id="AWI10002.1"/>
    </source>
</evidence>
<comment type="subcellular location">
    <subcellularLocation>
        <location evidence="12">Cell inner membrane</location>
        <topology evidence="12">Multi-pass membrane protein</topology>
    </subcellularLocation>
    <subcellularLocation>
        <location evidence="1">Cell membrane</location>
        <topology evidence="1">Multi-pass membrane protein</topology>
    </subcellularLocation>
</comment>
<keyword evidence="3" id="KW-1003">Cell membrane</keyword>
<dbReference type="CDD" id="cd01879">
    <property type="entry name" value="FeoB"/>
    <property type="match status" value="1"/>
</dbReference>
<evidence type="ECO:0000259" key="13">
    <source>
        <dbReference type="PROSITE" id="PS51711"/>
    </source>
</evidence>
<dbReference type="SUPFAM" id="SSF52540">
    <property type="entry name" value="P-loop containing nucleoside triphosphate hydrolases"/>
    <property type="match status" value="1"/>
</dbReference>
<evidence type="ECO:0000256" key="2">
    <source>
        <dbReference type="ARBA" id="ARBA00022448"/>
    </source>
</evidence>
<dbReference type="PANTHER" id="PTHR43185:SF2">
    <property type="entry name" value="FERROUS IRON TRANSPORT PROTEIN B"/>
    <property type="match status" value="1"/>
</dbReference>
<keyword evidence="5 10" id="KW-0547">Nucleotide-binding</keyword>
<feature type="binding site" evidence="10">
    <location>
        <begin position="39"/>
        <end position="46"/>
    </location>
    <ligand>
        <name>GTP</name>
        <dbReference type="ChEBI" id="CHEBI:37565"/>
        <label>1</label>
    </ligand>
</feature>
<evidence type="ECO:0000256" key="10">
    <source>
        <dbReference type="PIRSR" id="PIRSR603373-1"/>
    </source>
</evidence>
<organism evidence="14 15">
    <name type="scientific">Ereboglobus luteus</name>
    <dbReference type="NCBI Taxonomy" id="1796921"/>
    <lineage>
        <taxon>Bacteria</taxon>
        <taxon>Pseudomonadati</taxon>
        <taxon>Verrucomicrobiota</taxon>
        <taxon>Opitutia</taxon>
        <taxon>Opitutales</taxon>
        <taxon>Opitutaceae</taxon>
        <taxon>Ereboglobus</taxon>
    </lineage>
</organism>
<dbReference type="NCBIfam" id="TIGR00437">
    <property type="entry name" value="feoB"/>
    <property type="match status" value="1"/>
</dbReference>
<feature type="transmembrane region" description="Helical" evidence="12">
    <location>
        <begin position="645"/>
        <end position="662"/>
    </location>
</feature>
<name>A0A2U8E648_9BACT</name>
<keyword evidence="12" id="KW-0408">Iron</keyword>
<dbReference type="GO" id="GO:0046872">
    <property type="term" value="F:metal ion binding"/>
    <property type="evidence" value="ECO:0007669"/>
    <property type="project" value="UniProtKB-KW"/>
</dbReference>
<dbReference type="Pfam" id="PF07664">
    <property type="entry name" value="FeoB_C"/>
    <property type="match status" value="1"/>
</dbReference>
<evidence type="ECO:0000256" key="1">
    <source>
        <dbReference type="ARBA" id="ARBA00004651"/>
    </source>
</evidence>
<evidence type="ECO:0000313" key="15">
    <source>
        <dbReference type="Proteomes" id="UP000244896"/>
    </source>
</evidence>
<dbReference type="Gene3D" id="3.40.50.300">
    <property type="entry name" value="P-loop containing nucleotide triphosphate hydrolases"/>
    <property type="match status" value="1"/>
</dbReference>
<evidence type="ECO:0000256" key="4">
    <source>
        <dbReference type="ARBA" id="ARBA00022692"/>
    </source>
</evidence>
<dbReference type="InterPro" id="IPR003373">
    <property type="entry name" value="Fe2_transport_prot-B"/>
</dbReference>
<keyword evidence="8 12" id="KW-0472">Membrane</keyword>
<feature type="transmembrane region" description="Helical" evidence="12">
    <location>
        <begin position="338"/>
        <end position="362"/>
    </location>
</feature>
<dbReference type="InterPro" id="IPR027417">
    <property type="entry name" value="P-loop_NTPase"/>
</dbReference>
<dbReference type="RefSeq" id="WP_108825817.1">
    <property type="nucleotide sequence ID" value="NZ_CP023004.1"/>
</dbReference>
<dbReference type="EMBL" id="CP023004">
    <property type="protein sequence ID" value="AWI10002.1"/>
    <property type="molecule type" value="Genomic_DNA"/>
</dbReference>
<keyword evidence="11" id="KW-0479">Metal-binding</keyword>
<feature type="transmembrane region" description="Helical" evidence="12">
    <location>
        <begin position="622"/>
        <end position="638"/>
    </location>
</feature>
<dbReference type="AlphaFoldDB" id="A0A2U8E648"/>
<dbReference type="InterPro" id="IPR011642">
    <property type="entry name" value="Gate_dom"/>
</dbReference>
<feature type="transmembrane region" description="Helical" evidence="12">
    <location>
        <begin position="583"/>
        <end position="602"/>
    </location>
</feature>
<dbReference type="Pfam" id="PF02421">
    <property type="entry name" value="FeoB_N"/>
    <property type="match status" value="1"/>
</dbReference>
<sequence length="749" mass="80642">MSDACPPSSCSTCPSAPREGLERLGVRIDQWDCVIALAGNPNTGKSTVFNSLTGLRQHTGNWPGKTIARAEGGFSYQGKRYKIVDLPGTYSLRSASPDETVAREFILFGQPDVSVIVADASSLERNLNLVLQVLQITDKAVLCLNLMDEARANNLVIDARRLSADLGIPVVPCAARRGEGIDKLLAEIHAVATGAVVCKPRRLQLDVPGLREALPLIVERLKKTFPALAHPDWIALRLLEGDRSIADLVRNGRIGTLAGDHAATANTGSESAANSPAADNPEGVSIVETALHMRWKLPSNYRDRLTEAIYAESSRIVSRSVARKGASRRVDLQNKLDALLTGPWTGFPIMGLAFAVVLWITISGANYPSELLNTLLLGKIYPFLHDLAHAHLWPWLAGLLIDGVYLAAAWVISVMLPPMAIFFPLFTILEDFGYLPRVAFNLDRLFQRVGAHGKQSLTMAMGYGCNAAGIIAARVIDSPRERLIAIITNNFAICNGRWPAQILIATIFLGALAPAALAGVTATLAVFLIAVLGFALTLLTSWALSRTVLRGEASTFSLELPPYRPPNILRTLYTSLIDRTLFVLWRAIVFAAPAGAVIWLVANVTIGGTSLAGWIVGGLDPLAWFIGLNGVILLAYIIAIPANEIVIPTVLMLTVLLTGHVVPGSEAGVIFETDNASVKTLLTQGGWTLLTGINLMLFSLCHNPCSTTIYTIYKETRSAKWTALATFMPIAIGVALCSLVAFVWRMAAG</sequence>
<feature type="binding site" evidence="11">
    <location>
        <position position="51"/>
    </location>
    <ligand>
        <name>Mg(2+)</name>
        <dbReference type="ChEBI" id="CHEBI:18420"/>
        <label>2</label>
    </ligand>
</feature>
<feature type="binding site" evidence="11">
    <location>
        <position position="54"/>
    </location>
    <ligand>
        <name>Mg(2+)</name>
        <dbReference type="ChEBI" id="CHEBI:18420"/>
        <label>2</label>
    </ligand>
</feature>
<dbReference type="PROSITE" id="PS51711">
    <property type="entry name" value="G_FEOB"/>
    <property type="match status" value="1"/>
</dbReference>
<evidence type="ECO:0000256" key="6">
    <source>
        <dbReference type="ARBA" id="ARBA00022989"/>
    </source>
</evidence>
<dbReference type="InterPro" id="IPR050860">
    <property type="entry name" value="FeoB_GTPase"/>
</dbReference>
<feature type="binding site" evidence="11">
    <location>
        <position position="50"/>
    </location>
    <ligand>
        <name>Mg(2+)</name>
        <dbReference type="ChEBI" id="CHEBI:18420"/>
        <label>2</label>
    </ligand>
</feature>
<evidence type="ECO:0000256" key="9">
    <source>
        <dbReference type="NCBIfam" id="TIGR00437"/>
    </source>
</evidence>
<evidence type="ECO:0000256" key="11">
    <source>
        <dbReference type="PIRSR" id="PIRSR603373-2"/>
    </source>
</evidence>
<evidence type="ECO:0000256" key="8">
    <source>
        <dbReference type="ARBA" id="ARBA00023136"/>
    </source>
</evidence>
<dbReference type="InterPro" id="IPR011640">
    <property type="entry name" value="Fe2_transport_prot_B_C"/>
</dbReference>
<dbReference type="GO" id="GO:0015093">
    <property type="term" value="F:ferrous iron transmembrane transporter activity"/>
    <property type="evidence" value="ECO:0007669"/>
    <property type="project" value="UniProtKB-UniRule"/>
</dbReference>
<keyword evidence="12" id="KW-0410">Iron transport</keyword>
<keyword evidence="4 12" id="KW-0812">Transmembrane</keyword>